<dbReference type="EMBL" id="CADCVT010000011">
    <property type="protein sequence ID" value="CAA9472976.1"/>
    <property type="molecule type" value="Genomic_DNA"/>
</dbReference>
<feature type="compositionally biased region" description="Basic and acidic residues" evidence="1">
    <location>
        <begin position="7"/>
        <end position="22"/>
    </location>
</feature>
<feature type="non-terminal residue" evidence="2">
    <location>
        <position position="285"/>
    </location>
</feature>
<gene>
    <name evidence="2" type="ORF">AVDCRST_MAG85-83</name>
</gene>
<feature type="compositionally biased region" description="Low complexity" evidence="1">
    <location>
        <begin position="185"/>
        <end position="204"/>
    </location>
</feature>
<feature type="compositionally biased region" description="Basic and acidic residues" evidence="1">
    <location>
        <begin position="145"/>
        <end position="169"/>
    </location>
</feature>
<feature type="compositionally biased region" description="Basic residues" evidence="1">
    <location>
        <begin position="230"/>
        <end position="253"/>
    </location>
</feature>
<feature type="compositionally biased region" description="Basic residues" evidence="1">
    <location>
        <begin position="130"/>
        <end position="139"/>
    </location>
</feature>
<organism evidence="2">
    <name type="scientific">uncultured Solirubrobacteraceae bacterium</name>
    <dbReference type="NCBI Taxonomy" id="1162706"/>
    <lineage>
        <taxon>Bacteria</taxon>
        <taxon>Bacillati</taxon>
        <taxon>Actinomycetota</taxon>
        <taxon>Thermoleophilia</taxon>
        <taxon>Solirubrobacterales</taxon>
        <taxon>Solirubrobacteraceae</taxon>
        <taxon>environmental samples</taxon>
    </lineage>
</organism>
<feature type="region of interest" description="Disordered" evidence="1">
    <location>
        <begin position="185"/>
        <end position="266"/>
    </location>
</feature>
<evidence type="ECO:0000256" key="1">
    <source>
        <dbReference type="SAM" id="MobiDB-lite"/>
    </source>
</evidence>
<feature type="region of interest" description="Disordered" evidence="1">
    <location>
        <begin position="1"/>
        <end position="169"/>
    </location>
</feature>
<protein>
    <submittedName>
        <fullName evidence="2">Uncharacterized protein</fullName>
    </submittedName>
</protein>
<feature type="compositionally biased region" description="Basic and acidic residues" evidence="1">
    <location>
        <begin position="120"/>
        <end position="129"/>
    </location>
</feature>
<name>A0A6J4RR39_9ACTN</name>
<proteinExistence type="predicted"/>
<feature type="compositionally biased region" description="Basic residues" evidence="1">
    <location>
        <begin position="75"/>
        <end position="89"/>
    </location>
</feature>
<reference evidence="2" key="1">
    <citation type="submission" date="2020-02" db="EMBL/GenBank/DDBJ databases">
        <authorList>
            <person name="Meier V. D."/>
        </authorList>
    </citation>
    <scope>NUCLEOTIDE SEQUENCE</scope>
    <source>
        <strain evidence="2">AVDCRST_MAG85</strain>
    </source>
</reference>
<accession>A0A6J4RR39</accession>
<feature type="compositionally biased region" description="Basic residues" evidence="1">
    <location>
        <begin position="205"/>
        <end position="215"/>
    </location>
</feature>
<sequence length="285" mass="31423">DGGQAAADRRADDRLLAGDARRHGALRRRAVARTGRGVQRLHVGPRDAVAGRGARRPAGVPGAPGRRDAAGPGARGRRVHRRADRHGHVRRLEREPRVAGARRGRDRAADRARRRPVLGGDRRRDDRAARRARRCHRPLRAVLAPRREPRPLGPRLEPRRDRAGPFARADRAGVLRRPLLHAVRVPGAGPRPARVGPVRRGLGPVRHRRPPHRLPARLAERDLGGAGHGDRRRPRRGARPRARPRARAQRRPPRGGPLAVADARADGRAHRGRFVVALRGDGGDM</sequence>
<feature type="compositionally biased region" description="Low complexity" evidence="1">
    <location>
        <begin position="32"/>
        <end position="64"/>
    </location>
</feature>
<feature type="non-terminal residue" evidence="2">
    <location>
        <position position="1"/>
    </location>
</feature>
<dbReference type="AlphaFoldDB" id="A0A6J4RR39"/>
<evidence type="ECO:0000313" key="2">
    <source>
        <dbReference type="EMBL" id="CAA9472976.1"/>
    </source>
</evidence>